<feature type="active site" description="Charge relay system" evidence="6">
    <location>
        <position position="355"/>
    </location>
</feature>
<evidence type="ECO:0000256" key="4">
    <source>
        <dbReference type="ARBA" id="ARBA00023026"/>
    </source>
</evidence>
<dbReference type="GeneID" id="19403769"/>
<dbReference type="GO" id="GO:0008126">
    <property type="term" value="F:acetylesterase activity"/>
    <property type="evidence" value="ECO:0007669"/>
    <property type="project" value="TreeGrafter"/>
</dbReference>
<dbReference type="Proteomes" id="UP000016935">
    <property type="component" value="Unassembled WGS sequence"/>
</dbReference>
<dbReference type="InterPro" id="IPR000073">
    <property type="entry name" value="AB_hydrolase_1"/>
</dbReference>
<comment type="similarity">
    <text evidence="3">Belongs to the AB hydrolase superfamily. AB hydrolase 4 family.</text>
</comment>
<dbReference type="GO" id="GO:0005777">
    <property type="term" value="C:peroxisome"/>
    <property type="evidence" value="ECO:0007669"/>
    <property type="project" value="UniProtKB-SubCell"/>
</dbReference>
<evidence type="ECO:0000313" key="9">
    <source>
        <dbReference type="Proteomes" id="UP000016935"/>
    </source>
</evidence>
<evidence type="ECO:0000259" key="7">
    <source>
        <dbReference type="Pfam" id="PF00561"/>
    </source>
</evidence>
<organism evidence="8 9">
    <name type="scientific">Exserohilum turcicum (strain 28A)</name>
    <name type="common">Northern leaf blight fungus</name>
    <name type="synonym">Setosphaeria turcica</name>
    <dbReference type="NCBI Taxonomy" id="671987"/>
    <lineage>
        <taxon>Eukaryota</taxon>
        <taxon>Fungi</taxon>
        <taxon>Dikarya</taxon>
        <taxon>Ascomycota</taxon>
        <taxon>Pezizomycotina</taxon>
        <taxon>Dothideomycetes</taxon>
        <taxon>Pleosporomycetidae</taxon>
        <taxon>Pleosporales</taxon>
        <taxon>Pleosporineae</taxon>
        <taxon>Pleosporaceae</taxon>
        <taxon>Exserohilum</taxon>
    </lineage>
</organism>
<evidence type="ECO:0000313" key="8">
    <source>
        <dbReference type="EMBL" id="EOA83080.1"/>
    </source>
</evidence>
<feature type="active site" description="Charge relay system" evidence="6">
    <location>
        <position position="207"/>
    </location>
</feature>
<dbReference type="PIRSF" id="PIRSF005211">
    <property type="entry name" value="Ab_hydro_YheT"/>
    <property type="match status" value="1"/>
</dbReference>
<evidence type="ECO:0000256" key="2">
    <source>
        <dbReference type="ARBA" id="ARBA00005668"/>
    </source>
</evidence>
<dbReference type="PANTHER" id="PTHR10794:SF63">
    <property type="entry name" value="ALPHA_BETA HYDROLASE 1, ISOFORM A"/>
    <property type="match status" value="1"/>
</dbReference>
<dbReference type="RefSeq" id="XP_008028779.1">
    <property type="nucleotide sequence ID" value="XM_008030588.1"/>
</dbReference>
<evidence type="ECO:0000256" key="3">
    <source>
        <dbReference type="ARBA" id="ARBA00010884"/>
    </source>
</evidence>
<comment type="subcellular location">
    <subcellularLocation>
        <location evidence="1">Peroxisome</location>
    </subcellularLocation>
</comment>
<dbReference type="EMBL" id="KB908833">
    <property type="protein sequence ID" value="EOA83080.1"/>
    <property type="molecule type" value="Genomic_DNA"/>
</dbReference>
<keyword evidence="5" id="KW-0576">Peroxisome</keyword>
<dbReference type="InterPro" id="IPR050960">
    <property type="entry name" value="AB_hydrolase_4_sf"/>
</dbReference>
<evidence type="ECO:0000256" key="5">
    <source>
        <dbReference type="ARBA" id="ARBA00023140"/>
    </source>
</evidence>
<dbReference type="GO" id="GO:0051793">
    <property type="term" value="P:medium-chain fatty acid catabolic process"/>
    <property type="evidence" value="ECO:0007669"/>
    <property type="project" value="TreeGrafter"/>
</dbReference>
<name>R0ICJ4_EXST2</name>
<accession>R0ICJ4</accession>
<keyword evidence="4" id="KW-0843">Virulence</keyword>
<dbReference type="OrthoDB" id="5954035at2759"/>
<dbReference type="InterPro" id="IPR029058">
    <property type="entry name" value="AB_hydrolase_fold"/>
</dbReference>
<dbReference type="Gene3D" id="3.40.50.1820">
    <property type="entry name" value="alpha/beta hydrolase"/>
    <property type="match status" value="1"/>
</dbReference>
<comment type="similarity">
    <text evidence="2">Belongs to the AB hydrolase superfamily. AKT2 hydrolase family.</text>
</comment>
<dbReference type="GO" id="GO:0051792">
    <property type="term" value="P:medium-chain fatty acid biosynthetic process"/>
    <property type="evidence" value="ECO:0007669"/>
    <property type="project" value="TreeGrafter"/>
</dbReference>
<reference evidence="8 9" key="1">
    <citation type="journal article" date="2012" name="PLoS Pathog.">
        <title>Diverse lifestyles and strategies of plant pathogenesis encoded in the genomes of eighteen Dothideomycetes fungi.</title>
        <authorList>
            <person name="Ohm R.A."/>
            <person name="Feau N."/>
            <person name="Henrissat B."/>
            <person name="Schoch C.L."/>
            <person name="Horwitz B.A."/>
            <person name="Barry K.W."/>
            <person name="Condon B.J."/>
            <person name="Copeland A.C."/>
            <person name="Dhillon B."/>
            <person name="Glaser F."/>
            <person name="Hesse C.N."/>
            <person name="Kosti I."/>
            <person name="LaButti K."/>
            <person name="Lindquist E.A."/>
            <person name="Lucas S."/>
            <person name="Salamov A.A."/>
            <person name="Bradshaw R.E."/>
            <person name="Ciuffetti L."/>
            <person name="Hamelin R.C."/>
            <person name="Kema G.H.J."/>
            <person name="Lawrence C."/>
            <person name="Scott J.A."/>
            <person name="Spatafora J.W."/>
            <person name="Turgeon B.G."/>
            <person name="de Wit P.J.G.M."/>
            <person name="Zhong S."/>
            <person name="Goodwin S.B."/>
            <person name="Grigoriev I.V."/>
        </authorList>
    </citation>
    <scope>NUCLEOTIDE SEQUENCE [LARGE SCALE GENOMIC DNA]</scope>
    <source>
        <strain evidence="9">28A</strain>
    </source>
</reference>
<dbReference type="HOGENOM" id="CLU_032487_1_0_1"/>
<dbReference type="Pfam" id="PF00561">
    <property type="entry name" value="Abhydrolase_1"/>
    <property type="match status" value="1"/>
</dbReference>
<evidence type="ECO:0000256" key="1">
    <source>
        <dbReference type="ARBA" id="ARBA00004275"/>
    </source>
</evidence>
<dbReference type="STRING" id="671987.R0ICJ4"/>
<gene>
    <name evidence="8" type="ORF">SETTUDRAFT_33410</name>
</gene>
<evidence type="ECO:0000256" key="6">
    <source>
        <dbReference type="PIRSR" id="PIRSR005211-1"/>
    </source>
</evidence>
<feature type="domain" description="AB hydrolase-1" evidence="7">
    <location>
        <begin position="127"/>
        <end position="282"/>
    </location>
</feature>
<reference evidence="8 9" key="2">
    <citation type="journal article" date="2013" name="PLoS Genet.">
        <title>Comparative genome structure, secondary metabolite, and effector coding capacity across Cochliobolus pathogens.</title>
        <authorList>
            <person name="Condon B.J."/>
            <person name="Leng Y."/>
            <person name="Wu D."/>
            <person name="Bushley K.E."/>
            <person name="Ohm R.A."/>
            <person name="Otillar R."/>
            <person name="Martin J."/>
            <person name="Schackwitz W."/>
            <person name="Grimwood J."/>
            <person name="MohdZainudin N."/>
            <person name="Xue C."/>
            <person name="Wang R."/>
            <person name="Manning V.A."/>
            <person name="Dhillon B."/>
            <person name="Tu Z.J."/>
            <person name="Steffenson B.J."/>
            <person name="Salamov A."/>
            <person name="Sun H."/>
            <person name="Lowry S."/>
            <person name="LaButti K."/>
            <person name="Han J."/>
            <person name="Copeland A."/>
            <person name="Lindquist E."/>
            <person name="Barry K."/>
            <person name="Schmutz J."/>
            <person name="Baker S.E."/>
            <person name="Ciuffetti L.M."/>
            <person name="Grigoriev I.V."/>
            <person name="Zhong S."/>
            <person name="Turgeon B.G."/>
        </authorList>
    </citation>
    <scope>NUCLEOTIDE SEQUENCE [LARGE SCALE GENOMIC DNA]</scope>
    <source>
        <strain evidence="9">28A</strain>
    </source>
</reference>
<dbReference type="PANTHER" id="PTHR10794">
    <property type="entry name" value="ABHYDROLASE DOMAIN-CONTAINING PROTEIN"/>
    <property type="match status" value="1"/>
</dbReference>
<dbReference type="AlphaFoldDB" id="R0ICJ4"/>
<sequence length="463" mass="52386">MDLLKKFCASRVSFYNSDFPISLTHRSNHTVTLPELCKHSTPPYQPSLILFNGHLQTLWTALSRNEIVVRYKRRIFKSEDDLYPGSFAVDFVSQDDNDIKQEDSSLPPQTTYYRDHDAPTGSLDCAPMLVALHGVAGGSHEPYVKHVLAPLVASGWKACVVVSRGCGGSQLTSPLLYNARSTWDLKQTVTFLRRRFPNRPLYAIGFSIGANILVNYLGEEGENCGVRAAVVCSNPWNLEVVDNALRRSWMGLNIYSHAMADGAKQIVQRHADMVLRNRSIAATAVEKIRYFFDFDMYAYNHIDHHVAITELTFKSAVQLPMWGYPTKGTYYRDASSVDAVLAVRVPLFALNAEDDPISHREALPFDEFQNNPYTVLCTTSSGGHLGWYESEEQRWFAKPVITFLETVHHDIDWTKDVKLASHVTTAAHGLEYKPVRRKMQYTTAANSPGQSELQFPHDQLWFF</sequence>
<feature type="active site" description="Charge relay system" evidence="6">
    <location>
        <position position="384"/>
    </location>
</feature>
<dbReference type="InterPro" id="IPR012020">
    <property type="entry name" value="ABHD4"/>
</dbReference>
<protein>
    <recommendedName>
        <fullName evidence="7">AB hydrolase-1 domain-containing protein</fullName>
    </recommendedName>
</protein>
<dbReference type="SUPFAM" id="SSF53474">
    <property type="entry name" value="alpha/beta-Hydrolases"/>
    <property type="match status" value="1"/>
</dbReference>
<dbReference type="GO" id="GO:0047372">
    <property type="term" value="F:monoacylglycerol lipase activity"/>
    <property type="evidence" value="ECO:0007669"/>
    <property type="project" value="TreeGrafter"/>
</dbReference>
<dbReference type="eggNOG" id="KOG1838">
    <property type="taxonomic scope" value="Eukaryota"/>
</dbReference>
<proteinExistence type="inferred from homology"/>
<keyword evidence="9" id="KW-1185">Reference proteome</keyword>